<dbReference type="PROSITE" id="PS00018">
    <property type="entry name" value="EF_HAND_1"/>
    <property type="match status" value="1"/>
</dbReference>
<keyword evidence="3" id="KW-1185">Reference proteome</keyword>
<keyword evidence="1" id="KW-0732">Signal</keyword>
<accession>A0ABX7P4F4</accession>
<dbReference type="PROSITE" id="PS51257">
    <property type="entry name" value="PROKAR_LIPOPROTEIN"/>
    <property type="match status" value="1"/>
</dbReference>
<gene>
    <name evidence="2" type="ORF">JY651_10765</name>
</gene>
<dbReference type="Proteomes" id="UP000662747">
    <property type="component" value="Chromosome"/>
</dbReference>
<evidence type="ECO:0000313" key="3">
    <source>
        <dbReference type="Proteomes" id="UP000662747"/>
    </source>
</evidence>
<dbReference type="InterPro" id="IPR018247">
    <property type="entry name" value="EF_Hand_1_Ca_BS"/>
</dbReference>
<feature type="signal peptide" evidence="1">
    <location>
        <begin position="1"/>
        <end position="30"/>
    </location>
</feature>
<proteinExistence type="predicted"/>
<feature type="chain" id="PRO_5045934013" description="DUF4185 domain-containing protein" evidence="1">
    <location>
        <begin position="31"/>
        <end position="761"/>
    </location>
</feature>
<reference evidence="2 3" key="1">
    <citation type="submission" date="2021-02" db="EMBL/GenBank/DDBJ databases">
        <title>De Novo genome assembly of isolated myxobacteria.</title>
        <authorList>
            <person name="Stevens D.C."/>
        </authorList>
    </citation>
    <scope>NUCLEOTIDE SEQUENCE [LARGE SCALE GENOMIC DNA]</scope>
    <source>
        <strain evidence="3">SCPEA02</strain>
    </source>
</reference>
<sequence>MYVIERSPRALRAWALVCAGLALTACGSAAESSAVPWETRREAVLPTNGVCAGLDGGALNIPHHYCHVRIAQLAYNGIPVDAYMDDQLQNDVDLVVANDPAVRTHIESLAPDTPQLVYSNASNLYGNWNGNSLGNGGLLVNWLNYADAYVAAPENRESGFFHCDSTLLNASNNKYGCQFSAVGQSTVPVSRFWQVKTGPLSGASGFTDYTAAAHATGTVPFASTGNALYIGHTDKFRQVIVNVSTAASGWTYQWQYWNGTAWTALTVTEPSGTWTTTGVDRVLSFHPPSDWKTTGIAGASLGDRYFYVRVQTTAGTPPVAESVTSEDFVFTSGNLVTIPSFDSAADTNGDGYLNDTEWAARAVGKDARLKWWSRMFSTYGQMRHATNPNSYAFRLWSAWYHRNWLPTNTGANAVFMDNSGATDPYPNWPKAGVAFPFPTTECAVPCTGTGCICNTYGTDYGKLIQKVDEQYLTPTAFTVLNTSGYVAGPNAALSQVQKGITFEEKYPRPVQFMANKWKEALQLTRDRAAVVPRPHVIYDVLVAPPTTEAHCKTCTGTGCPTACTTSYPAGLGSVTDARTQMAVLASHYTMQDPEFSFLDMNGGAAPASSWQYHFIPAWRYDIGTPDVDQFTWLTSALDDTASNDAVIVGNDPSPYNTWDASGCGTKTPAKYRLYKRVYTKGTSKVIVLFKSLSYHTVCTGFNGDYKQTHVGPTTATTFTWGSPLPSTCRKLKVDGNVDTVSISGTTGVPIENAEGVILVCP</sequence>
<protein>
    <recommendedName>
        <fullName evidence="4">DUF4185 domain-containing protein</fullName>
    </recommendedName>
</protein>
<evidence type="ECO:0000313" key="2">
    <source>
        <dbReference type="EMBL" id="QSQ25370.1"/>
    </source>
</evidence>
<organism evidence="2 3">
    <name type="scientific">Pyxidicoccus parkwayensis</name>
    <dbReference type="NCBI Taxonomy" id="2813578"/>
    <lineage>
        <taxon>Bacteria</taxon>
        <taxon>Pseudomonadati</taxon>
        <taxon>Myxococcota</taxon>
        <taxon>Myxococcia</taxon>
        <taxon>Myxococcales</taxon>
        <taxon>Cystobacterineae</taxon>
        <taxon>Myxococcaceae</taxon>
        <taxon>Pyxidicoccus</taxon>
    </lineage>
</organism>
<dbReference type="RefSeq" id="WP_206726925.1">
    <property type="nucleotide sequence ID" value="NZ_CP071090.1"/>
</dbReference>
<name>A0ABX7P4F4_9BACT</name>
<evidence type="ECO:0000256" key="1">
    <source>
        <dbReference type="SAM" id="SignalP"/>
    </source>
</evidence>
<evidence type="ECO:0008006" key="4">
    <source>
        <dbReference type="Google" id="ProtNLM"/>
    </source>
</evidence>
<dbReference type="EMBL" id="CP071090">
    <property type="protein sequence ID" value="QSQ25370.1"/>
    <property type="molecule type" value="Genomic_DNA"/>
</dbReference>